<name>A0A0L0DMS7_THETB</name>
<dbReference type="Proteomes" id="UP000054408">
    <property type="component" value="Unassembled WGS sequence"/>
</dbReference>
<feature type="transmembrane region" description="Helical" evidence="1">
    <location>
        <begin position="65"/>
        <end position="85"/>
    </location>
</feature>
<protein>
    <recommendedName>
        <fullName evidence="5">DUF389 domain-containing protein</fullName>
    </recommendedName>
</protein>
<gene>
    <name evidence="3" type="ORF">AMSG_01319</name>
</gene>
<dbReference type="InterPro" id="IPR005240">
    <property type="entry name" value="DUF389"/>
</dbReference>
<keyword evidence="1" id="KW-0812">Transmembrane</keyword>
<dbReference type="GeneID" id="25561074"/>
<dbReference type="PANTHER" id="PTHR20992">
    <property type="entry name" value="AT15442P-RELATED"/>
    <property type="match status" value="1"/>
</dbReference>
<evidence type="ECO:0000256" key="2">
    <source>
        <dbReference type="SAM" id="SignalP"/>
    </source>
</evidence>
<keyword evidence="2" id="KW-0732">Signal</keyword>
<reference evidence="3 4" key="1">
    <citation type="submission" date="2010-05" db="EMBL/GenBank/DDBJ databases">
        <title>The Genome Sequence of Thecamonas trahens ATCC 50062.</title>
        <authorList>
            <consortium name="The Broad Institute Genome Sequencing Platform"/>
            <person name="Russ C."/>
            <person name="Cuomo C."/>
            <person name="Shea T."/>
            <person name="Young S.K."/>
            <person name="Zeng Q."/>
            <person name="Koehrsen M."/>
            <person name="Haas B."/>
            <person name="Borodovsky M."/>
            <person name="Guigo R."/>
            <person name="Alvarado L."/>
            <person name="Berlin A."/>
            <person name="Bochicchio J."/>
            <person name="Borenstein D."/>
            <person name="Chapman S."/>
            <person name="Chen Z."/>
            <person name="Freedman E."/>
            <person name="Gellesch M."/>
            <person name="Goldberg J."/>
            <person name="Griggs A."/>
            <person name="Gujja S."/>
            <person name="Heilman E."/>
            <person name="Heiman D."/>
            <person name="Hepburn T."/>
            <person name="Howarth C."/>
            <person name="Jen D."/>
            <person name="Larson L."/>
            <person name="Mehta T."/>
            <person name="Park D."/>
            <person name="Pearson M."/>
            <person name="Roberts A."/>
            <person name="Saif S."/>
            <person name="Shenoy N."/>
            <person name="Sisk P."/>
            <person name="Stolte C."/>
            <person name="Sykes S."/>
            <person name="Thomson T."/>
            <person name="Walk T."/>
            <person name="White J."/>
            <person name="Yandava C."/>
            <person name="Burger G."/>
            <person name="Gray M.W."/>
            <person name="Holland P.W.H."/>
            <person name="King N."/>
            <person name="Lang F.B.F."/>
            <person name="Roger A.J."/>
            <person name="Ruiz-Trillo I."/>
            <person name="Lander E."/>
            <person name="Nusbaum C."/>
        </authorList>
    </citation>
    <scope>NUCLEOTIDE SEQUENCE [LARGE SCALE GENOMIC DNA]</scope>
    <source>
        <strain evidence="3 4">ATCC 50062</strain>
    </source>
</reference>
<feature type="transmembrane region" description="Helical" evidence="1">
    <location>
        <begin position="34"/>
        <end position="53"/>
    </location>
</feature>
<evidence type="ECO:0000313" key="4">
    <source>
        <dbReference type="Proteomes" id="UP000054408"/>
    </source>
</evidence>
<feature type="transmembrane region" description="Helical" evidence="1">
    <location>
        <begin position="130"/>
        <end position="153"/>
    </location>
</feature>
<evidence type="ECO:0000256" key="1">
    <source>
        <dbReference type="SAM" id="Phobius"/>
    </source>
</evidence>
<dbReference type="RefSeq" id="XP_013761926.1">
    <property type="nucleotide sequence ID" value="XM_013906472.1"/>
</dbReference>
<dbReference type="EMBL" id="GL349437">
    <property type="protein sequence ID" value="KNC53609.1"/>
    <property type="molecule type" value="Genomic_DNA"/>
</dbReference>
<feature type="signal peptide" evidence="2">
    <location>
        <begin position="1"/>
        <end position="24"/>
    </location>
</feature>
<feature type="chain" id="PRO_5005537583" description="DUF389 domain-containing protein" evidence="2">
    <location>
        <begin position="25"/>
        <end position="292"/>
    </location>
</feature>
<sequence>MNHLTFNYLGFVVVAALIADVGLATDSPAVVVASMLVSPLMGPIMAVTFGTAMRDAAMVRKGLRNEIIGFALCYLFGMLWGFGAWPFPDLWGTNEQISRGTASGVYAGIALAIPSGAGVALATTGGGISALVGVAISAALLPPICLSGMYVAYGLVLWFRSKPYTDAMYISMYSLILFAVNFVLIYAMALLFFRLKKIRPTSGTAGVSTAISNAADWLEAWDVDIIRQDAEDRDNHGGDFDTDSTISAMGPSIQAAAPASQAAGVGQSTALLSGERADQGDISYVAAEALAL</sequence>
<dbReference type="PANTHER" id="PTHR20992:SF9">
    <property type="entry name" value="AT15442P-RELATED"/>
    <property type="match status" value="1"/>
</dbReference>
<dbReference type="OrthoDB" id="543859at2759"/>
<feature type="transmembrane region" description="Helical" evidence="1">
    <location>
        <begin position="173"/>
        <end position="193"/>
    </location>
</feature>
<dbReference type="Pfam" id="PF04087">
    <property type="entry name" value="DUF389"/>
    <property type="match status" value="1"/>
</dbReference>
<keyword evidence="1" id="KW-1133">Transmembrane helix</keyword>
<proteinExistence type="predicted"/>
<dbReference type="AlphaFoldDB" id="A0A0L0DMS7"/>
<evidence type="ECO:0008006" key="5">
    <source>
        <dbReference type="Google" id="ProtNLM"/>
    </source>
</evidence>
<keyword evidence="4" id="KW-1185">Reference proteome</keyword>
<keyword evidence="1" id="KW-0472">Membrane</keyword>
<dbReference type="eggNOG" id="ENOG502R1GQ">
    <property type="taxonomic scope" value="Eukaryota"/>
</dbReference>
<organism evidence="3 4">
    <name type="scientific">Thecamonas trahens ATCC 50062</name>
    <dbReference type="NCBI Taxonomy" id="461836"/>
    <lineage>
        <taxon>Eukaryota</taxon>
        <taxon>Apusozoa</taxon>
        <taxon>Apusomonadida</taxon>
        <taxon>Apusomonadidae</taxon>
        <taxon>Thecamonas</taxon>
    </lineage>
</organism>
<feature type="transmembrane region" description="Helical" evidence="1">
    <location>
        <begin position="105"/>
        <end position="123"/>
    </location>
</feature>
<evidence type="ECO:0000313" key="3">
    <source>
        <dbReference type="EMBL" id="KNC53609.1"/>
    </source>
</evidence>
<accession>A0A0L0DMS7</accession>